<name>E7C3J2_9BACT</name>
<dbReference type="PANTHER" id="PTHR35010:SF4">
    <property type="entry name" value="BLL5781 PROTEIN"/>
    <property type="match status" value="1"/>
</dbReference>
<dbReference type="GO" id="GO:0003677">
    <property type="term" value="F:DNA binding"/>
    <property type="evidence" value="ECO:0007669"/>
    <property type="project" value="InterPro"/>
</dbReference>
<dbReference type="InterPro" id="IPR001387">
    <property type="entry name" value="Cro/C1-type_HTH"/>
</dbReference>
<dbReference type="Pfam" id="PF17765">
    <property type="entry name" value="MLTR_LBD"/>
    <property type="match status" value="1"/>
</dbReference>
<dbReference type="PANTHER" id="PTHR35010">
    <property type="entry name" value="BLL4672 PROTEIN-RELATED"/>
    <property type="match status" value="1"/>
</dbReference>
<organism evidence="2">
    <name type="scientific">uncultured myxobacterium HF0200_01L06</name>
    <dbReference type="NCBI Taxonomy" id="723556"/>
    <lineage>
        <taxon>Bacteria</taxon>
        <taxon>Pseudomonadati</taxon>
        <taxon>Myxococcota</taxon>
        <taxon>Myxococcia</taxon>
        <taxon>Myxococcales</taxon>
        <taxon>environmental samples</taxon>
    </lineage>
</organism>
<dbReference type="Gene3D" id="1.10.260.40">
    <property type="entry name" value="lambda repressor-like DNA-binding domains"/>
    <property type="match status" value="1"/>
</dbReference>
<dbReference type="InterPro" id="IPR041413">
    <property type="entry name" value="MLTR_LBD"/>
</dbReference>
<dbReference type="PROSITE" id="PS50943">
    <property type="entry name" value="HTH_CROC1"/>
    <property type="match status" value="1"/>
</dbReference>
<evidence type="ECO:0000259" key="1">
    <source>
        <dbReference type="PROSITE" id="PS50943"/>
    </source>
</evidence>
<reference evidence="2" key="1">
    <citation type="submission" date="2010-01" db="EMBL/GenBank/DDBJ databases">
        <title>Genome fragments of uncultured bacteria from the North Pacific subtropical Gyre.</title>
        <authorList>
            <person name="Pham V.D."/>
            <person name="Delong E.F."/>
        </authorList>
    </citation>
    <scope>NUCLEOTIDE SEQUENCE</scope>
</reference>
<proteinExistence type="predicted"/>
<feature type="domain" description="HTH cro/C1-type" evidence="1">
    <location>
        <begin position="9"/>
        <end position="64"/>
    </location>
</feature>
<protein>
    <submittedName>
        <fullName evidence="2">Predicted transcriptional regulators</fullName>
    </submittedName>
</protein>
<dbReference type="AlphaFoldDB" id="E7C3J2"/>
<sequence>MQQGIGELLRYWRDKRGLTQFDLADRSGISCRHLSFVETGRAGPSRQTILTLARVLEIPSIERSRILILAGYAVDWLGPEEEAVEWWLTSLEGALAANEPFPAWITDPNWKFIRSNPMLQCLLSRCSELNPELKQGEIDIIRIFEDSRSLGAIVQNWAAVVESVVAGLFRLQPDPATSDWTAPLYQSVTSWAKPGHETLRQCAERSDVRLDFDDQGYRFSLHVNALPLCGRCSGYVLALMSPADAESQEVAIKYFDFLSAGTANF</sequence>
<dbReference type="InterPro" id="IPR010982">
    <property type="entry name" value="Lambda_DNA-bd_dom_sf"/>
</dbReference>
<dbReference type="SMART" id="SM00530">
    <property type="entry name" value="HTH_XRE"/>
    <property type="match status" value="1"/>
</dbReference>
<dbReference type="EMBL" id="GU567972">
    <property type="protein sequence ID" value="ADI22016.1"/>
    <property type="molecule type" value="Genomic_DNA"/>
</dbReference>
<dbReference type="Gene3D" id="3.30.450.180">
    <property type="match status" value="1"/>
</dbReference>
<dbReference type="SUPFAM" id="SSF47413">
    <property type="entry name" value="lambda repressor-like DNA-binding domains"/>
    <property type="match status" value="1"/>
</dbReference>
<accession>E7C3J2</accession>
<dbReference type="Pfam" id="PF13560">
    <property type="entry name" value="HTH_31"/>
    <property type="match status" value="1"/>
</dbReference>
<evidence type="ECO:0000313" key="2">
    <source>
        <dbReference type="EMBL" id="ADI22016.1"/>
    </source>
</evidence>
<dbReference type="CDD" id="cd00093">
    <property type="entry name" value="HTH_XRE"/>
    <property type="match status" value="1"/>
</dbReference>